<comment type="caution">
    <text evidence="1">The sequence shown here is derived from an EMBL/GenBank/DDBJ whole genome shotgun (WGS) entry which is preliminary data.</text>
</comment>
<dbReference type="AlphaFoldDB" id="A0A699ULN9"/>
<feature type="non-terminal residue" evidence="1">
    <location>
        <position position="192"/>
    </location>
</feature>
<name>A0A699ULN9_TANCI</name>
<evidence type="ECO:0000313" key="1">
    <source>
        <dbReference type="EMBL" id="GFD22198.1"/>
    </source>
</evidence>
<protein>
    <submittedName>
        <fullName evidence="1">Uncharacterized protein</fullName>
    </submittedName>
</protein>
<accession>A0A699ULN9</accession>
<organism evidence="1">
    <name type="scientific">Tanacetum cinerariifolium</name>
    <name type="common">Dalmatian daisy</name>
    <name type="synonym">Chrysanthemum cinerariifolium</name>
    <dbReference type="NCBI Taxonomy" id="118510"/>
    <lineage>
        <taxon>Eukaryota</taxon>
        <taxon>Viridiplantae</taxon>
        <taxon>Streptophyta</taxon>
        <taxon>Embryophyta</taxon>
        <taxon>Tracheophyta</taxon>
        <taxon>Spermatophyta</taxon>
        <taxon>Magnoliopsida</taxon>
        <taxon>eudicotyledons</taxon>
        <taxon>Gunneridae</taxon>
        <taxon>Pentapetalae</taxon>
        <taxon>asterids</taxon>
        <taxon>campanulids</taxon>
        <taxon>Asterales</taxon>
        <taxon>Asteraceae</taxon>
        <taxon>Asteroideae</taxon>
        <taxon>Anthemideae</taxon>
        <taxon>Anthemidinae</taxon>
        <taxon>Tanacetum</taxon>
    </lineage>
</organism>
<reference evidence="1" key="1">
    <citation type="journal article" date="2019" name="Sci. Rep.">
        <title>Draft genome of Tanacetum cinerariifolium, the natural source of mosquito coil.</title>
        <authorList>
            <person name="Yamashiro T."/>
            <person name="Shiraishi A."/>
            <person name="Satake H."/>
            <person name="Nakayama K."/>
        </authorList>
    </citation>
    <scope>NUCLEOTIDE SEQUENCE</scope>
</reference>
<proteinExistence type="predicted"/>
<gene>
    <name evidence="1" type="ORF">Tci_894167</name>
</gene>
<feature type="non-terminal residue" evidence="1">
    <location>
        <position position="1"/>
    </location>
</feature>
<sequence>DKLAAAGWVMQEVTIGGKARGNSPVDAVIAWVNGKAIEVAAHKNGSGQRRSSGAHLVFGTVIAVIELRLVGADAQLARATVGKGQRELCRGAAGREAGERRGRRAGGAVGLRAQHPQVVGLVGHHVLGASGHGHGRGHFVGTRVDYRYRIVVAVRHVEHVVEHRQLLGAAAHRDAIDNGISREVEHHHLAGG</sequence>
<dbReference type="EMBL" id="BKCJ011335283">
    <property type="protein sequence ID" value="GFD22198.1"/>
    <property type="molecule type" value="Genomic_DNA"/>
</dbReference>